<feature type="transmembrane region" description="Helical" evidence="6">
    <location>
        <begin position="501"/>
        <end position="523"/>
    </location>
</feature>
<dbReference type="InterPro" id="IPR004776">
    <property type="entry name" value="Mem_transp_PIN-like"/>
</dbReference>
<feature type="transmembrane region" description="Helical" evidence="6">
    <location>
        <begin position="12"/>
        <end position="36"/>
    </location>
</feature>
<evidence type="ECO:0000256" key="6">
    <source>
        <dbReference type="SAM" id="Phobius"/>
    </source>
</evidence>
<accession>A0ABQ8KEG0</accession>
<feature type="transmembrane region" description="Helical" evidence="6">
    <location>
        <begin position="343"/>
        <end position="364"/>
    </location>
</feature>
<reference evidence="7 8" key="1">
    <citation type="journal article" date="2021" name="Environ. Microbiol.">
        <title>Gene family expansions and transcriptome signatures uncover fungal adaptations to wood decay.</title>
        <authorList>
            <person name="Hage H."/>
            <person name="Miyauchi S."/>
            <person name="Viragh M."/>
            <person name="Drula E."/>
            <person name="Min B."/>
            <person name="Chaduli D."/>
            <person name="Navarro D."/>
            <person name="Favel A."/>
            <person name="Norest M."/>
            <person name="Lesage-Meessen L."/>
            <person name="Balint B."/>
            <person name="Merenyi Z."/>
            <person name="de Eugenio L."/>
            <person name="Morin E."/>
            <person name="Martinez A.T."/>
            <person name="Baldrian P."/>
            <person name="Stursova M."/>
            <person name="Martinez M.J."/>
            <person name="Novotny C."/>
            <person name="Magnuson J.K."/>
            <person name="Spatafora J.W."/>
            <person name="Maurice S."/>
            <person name="Pangilinan J."/>
            <person name="Andreopoulos W."/>
            <person name="LaButti K."/>
            <person name="Hundley H."/>
            <person name="Na H."/>
            <person name="Kuo A."/>
            <person name="Barry K."/>
            <person name="Lipzen A."/>
            <person name="Henrissat B."/>
            <person name="Riley R."/>
            <person name="Ahrendt S."/>
            <person name="Nagy L.G."/>
            <person name="Grigoriev I.V."/>
            <person name="Martin F."/>
            <person name="Rosso M.N."/>
        </authorList>
    </citation>
    <scope>NUCLEOTIDE SEQUENCE [LARGE SCALE GENOMIC DNA]</scope>
    <source>
        <strain evidence="7 8">CIRM-BRFM 1785</strain>
    </source>
</reference>
<dbReference type="GeneID" id="72001345"/>
<feature type="transmembrane region" description="Helical" evidence="6">
    <location>
        <begin position="301"/>
        <end position="323"/>
    </location>
</feature>
<evidence type="ECO:0000256" key="1">
    <source>
        <dbReference type="ARBA" id="ARBA00004141"/>
    </source>
</evidence>
<comment type="subcellular location">
    <subcellularLocation>
        <location evidence="1">Membrane</location>
        <topology evidence="1">Multi-pass membrane protein</topology>
    </subcellularLocation>
</comment>
<proteinExistence type="predicted"/>
<evidence type="ECO:0000256" key="5">
    <source>
        <dbReference type="SAM" id="MobiDB-lite"/>
    </source>
</evidence>
<name>A0ABQ8KEG0_9APHY</name>
<sequence>MTGTPVLPLLKVVFESILEVFLMCLAGYILATQGILDRKTQKQLNRLNVSLFTPSLLFSKVAFFLSPAKLRELWIIPIFFVFTTGVSMVVAYVFGWLLRLKKSQRSFAVAASMFMNSNSLPIALMQSLVVTVPNLKWGDDDNVNAMVGRALTYLVLYSTLGMVLRWSYGVRLLSSADPDTVEELPASPLVERDETAFPNSTGEDRILRHEPSSLTDVDDTKTLTHPPTTTDDPKSLPSSRSFSPEPQPQASTSGAPSVYAHDYSDGDSEDDSELPMGRPIPEPTSSLWQSRMRRTRNRIRSAWRTLYDFMTVPLWAALASLLVACVRPLQHILEMHIQPVKGALNAAGNCSIPLTLVVLGAYFYSPPEDARALPAHKTLSRSPSWASRSTLYSQVRGMFSLRRREADAEEEVRPPTRRQARPGETKTVAVAVLSRMVITPLLLLPLMALAAKYDVQRVFEDPVFVVANVLLIASPPALTLAQITQAASGDAFERLISRTVFWSYCVMTPPSTILFVVVGLVLAKL</sequence>
<keyword evidence="8" id="KW-1185">Reference proteome</keyword>
<dbReference type="Pfam" id="PF03547">
    <property type="entry name" value="Mem_trans"/>
    <property type="match status" value="1"/>
</dbReference>
<keyword evidence="3 6" id="KW-1133">Transmembrane helix</keyword>
<dbReference type="RefSeq" id="XP_047778394.1">
    <property type="nucleotide sequence ID" value="XM_047920613.1"/>
</dbReference>
<organism evidence="7 8">
    <name type="scientific">Rhodofomes roseus</name>
    <dbReference type="NCBI Taxonomy" id="34475"/>
    <lineage>
        <taxon>Eukaryota</taxon>
        <taxon>Fungi</taxon>
        <taxon>Dikarya</taxon>
        <taxon>Basidiomycota</taxon>
        <taxon>Agaricomycotina</taxon>
        <taxon>Agaricomycetes</taxon>
        <taxon>Polyporales</taxon>
        <taxon>Rhodofomes</taxon>
    </lineage>
</organism>
<feature type="transmembrane region" description="Helical" evidence="6">
    <location>
        <begin position="48"/>
        <end position="68"/>
    </location>
</feature>
<feature type="transmembrane region" description="Helical" evidence="6">
    <location>
        <begin position="107"/>
        <end position="130"/>
    </location>
</feature>
<dbReference type="PANTHER" id="PTHR31794">
    <property type="entry name" value="AUXIN EFFLUX TRANSPORTER FAMILY PROTEIN (EUROFUNG)"/>
    <property type="match status" value="1"/>
</dbReference>
<feature type="compositionally biased region" description="Polar residues" evidence="5">
    <location>
        <begin position="236"/>
        <end position="255"/>
    </location>
</feature>
<feature type="transmembrane region" description="Helical" evidence="6">
    <location>
        <begin position="463"/>
        <end position="481"/>
    </location>
</feature>
<feature type="transmembrane region" description="Helical" evidence="6">
    <location>
        <begin position="427"/>
        <end position="451"/>
    </location>
</feature>
<dbReference type="EMBL" id="JADCUA010000011">
    <property type="protein sequence ID" value="KAH9836109.1"/>
    <property type="molecule type" value="Genomic_DNA"/>
</dbReference>
<comment type="caution">
    <text evidence="7">The sequence shown here is derived from an EMBL/GenBank/DDBJ whole genome shotgun (WGS) entry which is preliminary data.</text>
</comment>
<evidence type="ECO:0000256" key="3">
    <source>
        <dbReference type="ARBA" id="ARBA00022989"/>
    </source>
</evidence>
<evidence type="ECO:0000313" key="7">
    <source>
        <dbReference type="EMBL" id="KAH9836109.1"/>
    </source>
</evidence>
<dbReference type="PANTHER" id="PTHR31794:SF2">
    <property type="entry name" value="AUXIN EFFLUX TRANSPORTER FAMILY PROTEIN (EUROFUNG)"/>
    <property type="match status" value="1"/>
</dbReference>
<gene>
    <name evidence="7" type="ORF">C8Q71DRAFT_708330</name>
</gene>
<evidence type="ECO:0000256" key="2">
    <source>
        <dbReference type="ARBA" id="ARBA00022692"/>
    </source>
</evidence>
<feature type="transmembrane region" description="Helical" evidence="6">
    <location>
        <begin position="150"/>
        <end position="168"/>
    </location>
</feature>
<evidence type="ECO:0000313" key="8">
    <source>
        <dbReference type="Proteomes" id="UP000814176"/>
    </source>
</evidence>
<keyword evidence="4 6" id="KW-0472">Membrane</keyword>
<feature type="transmembrane region" description="Helical" evidence="6">
    <location>
        <begin position="74"/>
        <end position="95"/>
    </location>
</feature>
<feature type="region of interest" description="Disordered" evidence="5">
    <location>
        <begin position="184"/>
        <end position="291"/>
    </location>
</feature>
<feature type="compositionally biased region" description="Basic and acidic residues" evidence="5">
    <location>
        <begin position="202"/>
        <end position="211"/>
    </location>
</feature>
<evidence type="ECO:0000256" key="4">
    <source>
        <dbReference type="ARBA" id="ARBA00023136"/>
    </source>
</evidence>
<protein>
    <submittedName>
        <fullName evidence="7">Membrane transport protein-domain-containing protein</fullName>
    </submittedName>
</protein>
<keyword evidence="2 6" id="KW-0812">Transmembrane</keyword>
<dbReference type="Proteomes" id="UP000814176">
    <property type="component" value="Unassembled WGS sequence"/>
</dbReference>